<keyword evidence="2" id="KW-0472">Membrane</keyword>
<feature type="transmembrane region" description="Helical" evidence="2">
    <location>
        <begin position="221"/>
        <end position="243"/>
    </location>
</feature>
<evidence type="ECO:0000256" key="2">
    <source>
        <dbReference type="SAM" id="Phobius"/>
    </source>
</evidence>
<dbReference type="InterPro" id="IPR026195">
    <property type="entry name" value="PSGL-1"/>
</dbReference>
<dbReference type="GO" id="GO:0050901">
    <property type="term" value="P:leukocyte tethering or rolling"/>
    <property type="evidence" value="ECO:0007669"/>
    <property type="project" value="TreeGrafter"/>
</dbReference>
<organism evidence="4 5">
    <name type="scientific">Polypterus senegalus</name>
    <name type="common">Senegal bichir</name>
    <dbReference type="NCBI Taxonomy" id="55291"/>
    <lineage>
        <taxon>Eukaryota</taxon>
        <taxon>Metazoa</taxon>
        <taxon>Chordata</taxon>
        <taxon>Craniata</taxon>
        <taxon>Vertebrata</taxon>
        <taxon>Euteleostomi</taxon>
        <taxon>Actinopterygii</taxon>
        <taxon>Polypteriformes</taxon>
        <taxon>Polypteridae</taxon>
        <taxon>Polypterus</taxon>
    </lineage>
</organism>
<feature type="compositionally biased region" description="Low complexity" evidence="1">
    <location>
        <begin position="40"/>
        <end position="58"/>
    </location>
</feature>
<feature type="compositionally biased region" description="Low complexity" evidence="1">
    <location>
        <begin position="84"/>
        <end position="98"/>
    </location>
</feature>
<feature type="non-terminal residue" evidence="4">
    <location>
        <position position="1"/>
    </location>
</feature>
<dbReference type="AlphaFoldDB" id="A0A8X7XRU0"/>
<protein>
    <submittedName>
        <fullName evidence="4">SELPL protein</fullName>
    </submittedName>
</protein>
<feature type="compositionally biased region" description="Polar residues" evidence="1">
    <location>
        <begin position="24"/>
        <end position="38"/>
    </location>
</feature>
<feature type="chain" id="PRO_5036499390" evidence="3">
    <location>
        <begin position="21"/>
        <end position="309"/>
    </location>
</feature>
<dbReference type="GO" id="GO:0005886">
    <property type="term" value="C:plasma membrane"/>
    <property type="evidence" value="ECO:0007669"/>
    <property type="project" value="TreeGrafter"/>
</dbReference>
<evidence type="ECO:0000256" key="3">
    <source>
        <dbReference type="SAM" id="SignalP"/>
    </source>
</evidence>
<evidence type="ECO:0000313" key="4">
    <source>
        <dbReference type="EMBL" id="KAG2471475.1"/>
    </source>
</evidence>
<feature type="signal peptide" evidence="3">
    <location>
        <begin position="1"/>
        <end position="20"/>
    </location>
</feature>
<dbReference type="Proteomes" id="UP000886611">
    <property type="component" value="Unassembled WGS sequence"/>
</dbReference>
<keyword evidence="2" id="KW-1133">Transmembrane helix</keyword>
<dbReference type="PANTHER" id="PTHR17384">
    <property type="entry name" value="P-SELECTIN GLYCOPROTEIN LIGAND-1"/>
    <property type="match status" value="1"/>
</dbReference>
<proteinExistence type="predicted"/>
<keyword evidence="2" id="KW-0812">Transmembrane</keyword>
<feature type="compositionally biased region" description="Polar residues" evidence="1">
    <location>
        <begin position="131"/>
        <end position="196"/>
    </location>
</feature>
<dbReference type="RefSeq" id="XP_039627771.1">
    <property type="nucleotide sequence ID" value="XM_039771837.1"/>
</dbReference>
<feature type="region of interest" description="Disordered" evidence="1">
    <location>
        <begin position="21"/>
        <end position="196"/>
    </location>
</feature>
<name>A0A8X7XRU0_POLSE</name>
<accession>A0A8X7XRU0</accession>
<feature type="non-terminal residue" evidence="4">
    <location>
        <position position="309"/>
    </location>
</feature>
<dbReference type="EMBL" id="JAATIS010000094">
    <property type="protein sequence ID" value="KAG2471475.1"/>
    <property type="molecule type" value="Genomic_DNA"/>
</dbReference>
<keyword evidence="3" id="KW-0732">Signal</keyword>
<sequence>MASLWFTLSILFAFVSPAAHQDPRNTTMVEAATSTSLGHSAETTSKSDTTTSSTPISTLLQEPKESTEVRSNPAIDTTNEKESAPPATSESAAPSTTKQHISRLPTPLDNVEATDDSAPTGPHKFQEGTTKDTNIQFGSSSSSTTGVHETPTTSTARGTSAVPVTNSSKEINVQRHTQGTSRTSGPTMATKTDVNSSATSAGEAQCTIESTKRGKLVSHCLIAIAVLSGIATAFIISTIVLCTKLSSNKQTYKVKDSLGTEMVCISSLLPDTELMPRKIKLPKSNALLIASLEENEGDDLTLNSFVPDH</sequence>
<reference evidence="4 5" key="1">
    <citation type="journal article" date="2021" name="Cell">
        <title>Tracing the genetic footprints of vertebrate landing in non-teleost ray-finned fishes.</title>
        <authorList>
            <person name="Bi X."/>
            <person name="Wang K."/>
            <person name="Yang L."/>
            <person name="Pan H."/>
            <person name="Jiang H."/>
            <person name="Wei Q."/>
            <person name="Fang M."/>
            <person name="Yu H."/>
            <person name="Zhu C."/>
            <person name="Cai Y."/>
            <person name="He Y."/>
            <person name="Gan X."/>
            <person name="Zeng H."/>
            <person name="Yu D."/>
            <person name="Zhu Y."/>
            <person name="Jiang H."/>
            <person name="Qiu Q."/>
            <person name="Yang H."/>
            <person name="Zhang Y.E."/>
            <person name="Wang W."/>
            <person name="Zhu M."/>
            <person name="He S."/>
            <person name="Zhang G."/>
        </authorList>
    </citation>
    <scope>NUCLEOTIDE SEQUENCE [LARGE SCALE GENOMIC DNA]</scope>
    <source>
        <strain evidence="4">Bchr_013</strain>
    </source>
</reference>
<dbReference type="GeneID" id="120540778"/>
<comment type="caution">
    <text evidence="4">The sequence shown here is derived from an EMBL/GenBank/DDBJ whole genome shotgun (WGS) entry which is preliminary data.</text>
</comment>
<keyword evidence="5" id="KW-1185">Reference proteome</keyword>
<dbReference type="PANTHER" id="PTHR17384:SF7">
    <property type="entry name" value="P-SELECTIN GLYCOPROTEIN LIGAND 1"/>
    <property type="match status" value="1"/>
</dbReference>
<gene>
    <name evidence="4" type="primary">Selplg</name>
    <name evidence="4" type="ORF">GTO96_0005536</name>
</gene>
<dbReference type="OrthoDB" id="8927116at2759"/>
<evidence type="ECO:0000256" key="1">
    <source>
        <dbReference type="SAM" id="MobiDB-lite"/>
    </source>
</evidence>
<evidence type="ECO:0000313" key="5">
    <source>
        <dbReference type="Proteomes" id="UP000886611"/>
    </source>
</evidence>